<accession>A0AAV3R3H1</accession>
<dbReference type="InterPro" id="IPR016169">
    <property type="entry name" value="FAD-bd_PCMH_sub2"/>
</dbReference>
<dbReference type="AlphaFoldDB" id="A0AAV3R3H1"/>
<dbReference type="InterPro" id="IPR006094">
    <property type="entry name" value="Oxid_FAD_bind_N"/>
</dbReference>
<dbReference type="InterPro" id="IPR012951">
    <property type="entry name" value="BBE"/>
</dbReference>
<name>A0AAV3R3H1_LITER</name>
<dbReference type="PANTHER" id="PTHR32448">
    <property type="entry name" value="OS08G0158400 PROTEIN"/>
    <property type="match status" value="1"/>
</dbReference>
<dbReference type="SUPFAM" id="SSF56176">
    <property type="entry name" value="FAD-binding/transporter-associated domain-like"/>
    <property type="match status" value="1"/>
</dbReference>
<evidence type="ECO:0000256" key="9">
    <source>
        <dbReference type="ARBA" id="ARBA00023180"/>
    </source>
</evidence>
<comment type="similarity">
    <text evidence="3">Belongs to the oxygen-dependent FAD-linked oxidoreductase family.</text>
</comment>
<keyword evidence="4" id="KW-0017">Alkaloid metabolism</keyword>
<protein>
    <recommendedName>
        <fullName evidence="11">FAD-binding PCMH-type domain-containing protein</fullName>
    </recommendedName>
</protein>
<keyword evidence="6 10" id="KW-0732">Signal</keyword>
<evidence type="ECO:0000256" key="8">
    <source>
        <dbReference type="ARBA" id="ARBA00023002"/>
    </source>
</evidence>
<comment type="cofactor">
    <cofactor evidence="1">
        <name>FAD</name>
        <dbReference type="ChEBI" id="CHEBI:57692"/>
    </cofactor>
</comment>
<comment type="caution">
    <text evidence="12">The sequence shown here is derived from an EMBL/GenBank/DDBJ whole genome shotgun (WGS) entry which is preliminary data.</text>
</comment>
<dbReference type="InterPro" id="IPR006093">
    <property type="entry name" value="Oxy_OxRdtase_FAD_BS"/>
</dbReference>
<evidence type="ECO:0000313" key="13">
    <source>
        <dbReference type="Proteomes" id="UP001454036"/>
    </source>
</evidence>
<evidence type="ECO:0000256" key="1">
    <source>
        <dbReference type="ARBA" id="ARBA00001974"/>
    </source>
</evidence>
<feature type="chain" id="PRO_5043528447" description="FAD-binding PCMH-type domain-containing protein" evidence="10">
    <location>
        <begin position="23"/>
        <end position="534"/>
    </location>
</feature>
<dbReference type="Gene3D" id="3.30.43.10">
    <property type="entry name" value="Uridine Diphospho-n-acetylenolpyruvylglucosamine Reductase, domain 2"/>
    <property type="match status" value="1"/>
</dbReference>
<comment type="pathway">
    <text evidence="2">Alkaloid biosynthesis.</text>
</comment>
<dbReference type="Gene3D" id="3.40.462.20">
    <property type="match status" value="1"/>
</dbReference>
<reference evidence="12 13" key="1">
    <citation type="submission" date="2024-01" db="EMBL/GenBank/DDBJ databases">
        <title>The complete chloroplast genome sequence of Lithospermum erythrorhizon: insights into the phylogenetic relationship among Boraginaceae species and the maternal lineages of purple gromwells.</title>
        <authorList>
            <person name="Okada T."/>
            <person name="Watanabe K."/>
        </authorList>
    </citation>
    <scope>NUCLEOTIDE SEQUENCE [LARGE SCALE GENOMIC DNA]</scope>
</reference>
<dbReference type="InterPro" id="IPR016166">
    <property type="entry name" value="FAD-bd_PCMH"/>
</dbReference>
<feature type="signal peptide" evidence="10">
    <location>
        <begin position="1"/>
        <end position="22"/>
    </location>
</feature>
<dbReference type="InterPro" id="IPR016167">
    <property type="entry name" value="FAD-bd_PCMH_sub1"/>
</dbReference>
<dbReference type="GO" id="GO:0071949">
    <property type="term" value="F:FAD binding"/>
    <property type="evidence" value="ECO:0007669"/>
    <property type="project" value="InterPro"/>
</dbReference>
<organism evidence="12 13">
    <name type="scientific">Lithospermum erythrorhizon</name>
    <name type="common">Purple gromwell</name>
    <name type="synonym">Lithospermum officinale var. erythrorhizon</name>
    <dbReference type="NCBI Taxonomy" id="34254"/>
    <lineage>
        <taxon>Eukaryota</taxon>
        <taxon>Viridiplantae</taxon>
        <taxon>Streptophyta</taxon>
        <taxon>Embryophyta</taxon>
        <taxon>Tracheophyta</taxon>
        <taxon>Spermatophyta</taxon>
        <taxon>Magnoliopsida</taxon>
        <taxon>eudicotyledons</taxon>
        <taxon>Gunneridae</taxon>
        <taxon>Pentapetalae</taxon>
        <taxon>asterids</taxon>
        <taxon>lamiids</taxon>
        <taxon>Boraginales</taxon>
        <taxon>Boraginaceae</taxon>
        <taxon>Boraginoideae</taxon>
        <taxon>Lithospermeae</taxon>
        <taxon>Lithospermum</taxon>
    </lineage>
</organism>
<evidence type="ECO:0000259" key="11">
    <source>
        <dbReference type="PROSITE" id="PS51387"/>
    </source>
</evidence>
<dbReference type="PROSITE" id="PS51387">
    <property type="entry name" value="FAD_PCMH"/>
    <property type="match status" value="1"/>
</dbReference>
<evidence type="ECO:0000256" key="10">
    <source>
        <dbReference type="SAM" id="SignalP"/>
    </source>
</evidence>
<keyword evidence="7" id="KW-0274">FAD</keyword>
<dbReference type="Gene3D" id="3.30.465.10">
    <property type="match status" value="1"/>
</dbReference>
<dbReference type="GO" id="GO:0016491">
    <property type="term" value="F:oxidoreductase activity"/>
    <property type="evidence" value="ECO:0007669"/>
    <property type="project" value="UniProtKB-KW"/>
</dbReference>
<dbReference type="Pfam" id="PF08031">
    <property type="entry name" value="BBE"/>
    <property type="match status" value="1"/>
</dbReference>
<proteinExistence type="inferred from homology"/>
<sequence length="534" mass="60810">MTPIIKLFSLFSVYLLISWVSHSPKNTDEDFLNCLQDYNSVYDPDNIYTRQTTNFTTILDSSIRNLRPQSQYSTLTPKFIITPSNEYEIQAVIYCSKKVGIIMKVRSGGHDYEGLSYISRLPFVIVDLRNYRSITFDTQEKTAWVEAGATLGELYYAISKQSDTLAFVAGSCPTVGVGGHFSGGGYSMMSRNFGLSVDHIIDAKIIDVNGRILDRKAMGEDLFWAIRGGGGASFGVITAWKINLLSVPEKVTVFNVTRTQEENATELVQLWQSIGNTIDQKLLIRLFIESISSTSTPGNRTISVTFTSMYIGGVEELLEIMQKSFPELGLVKEDCTEMEWIESILYFAYIDPKEESTNILLNRTPLNPITFSKNKSDYVTRPISKEGLEGIWKILHEENPQKAQLQLSPYGGKMAEISESETAFPHRKGMLFMIHHGIEWNQEEDSQKHINWIRNLYSYMSAHVSKSPRRAYMNYRDLDLGTNNIVGSTSYKQASKWALRYFNNNFNRLLHVKAKIDPTNFFRNEQSIPSLWKK</sequence>
<dbReference type="PROSITE" id="PS00862">
    <property type="entry name" value="OX2_COVAL_FAD"/>
    <property type="match status" value="1"/>
</dbReference>
<keyword evidence="5" id="KW-0285">Flavoprotein</keyword>
<dbReference type="Pfam" id="PF01565">
    <property type="entry name" value="FAD_binding_4"/>
    <property type="match status" value="1"/>
</dbReference>
<dbReference type="InterPro" id="IPR036318">
    <property type="entry name" value="FAD-bd_PCMH-like_sf"/>
</dbReference>
<evidence type="ECO:0000256" key="5">
    <source>
        <dbReference type="ARBA" id="ARBA00022630"/>
    </source>
</evidence>
<keyword evidence="13" id="KW-1185">Reference proteome</keyword>
<feature type="domain" description="FAD-binding PCMH-type" evidence="11">
    <location>
        <begin position="73"/>
        <end position="247"/>
    </location>
</feature>
<evidence type="ECO:0000256" key="7">
    <source>
        <dbReference type="ARBA" id="ARBA00022827"/>
    </source>
</evidence>
<dbReference type="EMBL" id="BAABME010007000">
    <property type="protein sequence ID" value="GAA0169861.1"/>
    <property type="molecule type" value="Genomic_DNA"/>
</dbReference>
<dbReference type="Proteomes" id="UP001454036">
    <property type="component" value="Unassembled WGS sequence"/>
</dbReference>
<evidence type="ECO:0000256" key="3">
    <source>
        <dbReference type="ARBA" id="ARBA00005466"/>
    </source>
</evidence>
<evidence type="ECO:0000256" key="4">
    <source>
        <dbReference type="ARBA" id="ARBA00022589"/>
    </source>
</evidence>
<gene>
    <name evidence="12" type="ORF">LIER_24246</name>
</gene>
<evidence type="ECO:0000313" key="12">
    <source>
        <dbReference type="EMBL" id="GAA0169861.1"/>
    </source>
</evidence>
<evidence type="ECO:0000256" key="2">
    <source>
        <dbReference type="ARBA" id="ARBA00004913"/>
    </source>
</evidence>
<keyword evidence="8" id="KW-0560">Oxidoreductase</keyword>
<keyword evidence="9" id="KW-0325">Glycoprotein</keyword>
<evidence type="ECO:0000256" key="6">
    <source>
        <dbReference type="ARBA" id="ARBA00022729"/>
    </source>
</evidence>